<feature type="compositionally biased region" description="Basic and acidic residues" evidence="1">
    <location>
        <begin position="403"/>
        <end position="412"/>
    </location>
</feature>
<evidence type="ECO:0000256" key="1">
    <source>
        <dbReference type="SAM" id="MobiDB-lite"/>
    </source>
</evidence>
<accession>A0A897NIB4</accession>
<dbReference type="Proteomes" id="UP000663292">
    <property type="component" value="Chromosome"/>
</dbReference>
<gene>
    <name evidence="2" type="ORF">HSEST_0634</name>
</gene>
<evidence type="ECO:0000313" key="2">
    <source>
        <dbReference type="EMBL" id="QSG14180.1"/>
    </source>
</evidence>
<feature type="region of interest" description="Disordered" evidence="1">
    <location>
        <begin position="437"/>
        <end position="544"/>
    </location>
</feature>
<feature type="compositionally biased region" description="Basic and acidic residues" evidence="1">
    <location>
        <begin position="449"/>
        <end position="475"/>
    </location>
</feature>
<feature type="compositionally biased region" description="Polar residues" evidence="1">
    <location>
        <begin position="477"/>
        <end position="486"/>
    </location>
</feature>
<organism evidence="2 3">
    <name type="scientific">Halapricum desulfuricans</name>
    <dbReference type="NCBI Taxonomy" id="2841257"/>
    <lineage>
        <taxon>Archaea</taxon>
        <taxon>Methanobacteriati</taxon>
        <taxon>Methanobacteriota</taxon>
        <taxon>Stenosarchaea group</taxon>
        <taxon>Halobacteria</taxon>
        <taxon>Halobacteriales</taxon>
        <taxon>Haloarculaceae</taxon>
        <taxon>Halapricum</taxon>
    </lineage>
</organism>
<feature type="compositionally biased region" description="Acidic residues" evidence="1">
    <location>
        <begin position="534"/>
        <end position="544"/>
    </location>
</feature>
<protein>
    <submittedName>
        <fullName evidence="2">Uncharacterized protein</fullName>
    </submittedName>
</protein>
<evidence type="ECO:0000313" key="3">
    <source>
        <dbReference type="Proteomes" id="UP000663292"/>
    </source>
</evidence>
<name>A0A897NIB4_9EURY</name>
<feature type="compositionally biased region" description="Basic and acidic residues" evidence="1">
    <location>
        <begin position="27"/>
        <end position="46"/>
    </location>
</feature>
<reference evidence="2 3" key="1">
    <citation type="submission" date="2020-11" db="EMBL/GenBank/DDBJ databases">
        <title>Carbohydrate-dependent, anaerobic sulfur respiration: A novel catabolism in halophilic archaea.</title>
        <authorList>
            <person name="Sorokin D.Y."/>
            <person name="Messina E."/>
            <person name="Smedile F."/>
            <person name="La Cono V."/>
            <person name="Hallsworth J.E."/>
            <person name="Yakimov M.M."/>
        </authorList>
    </citation>
    <scope>NUCLEOTIDE SEQUENCE [LARGE SCALE GENOMIC DNA]</scope>
    <source>
        <strain evidence="2 3">HSR-Est</strain>
    </source>
</reference>
<feature type="compositionally biased region" description="Polar residues" evidence="1">
    <location>
        <begin position="437"/>
        <end position="448"/>
    </location>
</feature>
<feature type="region of interest" description="Disordered" evidence="1">
    <location>
        <begin position="381"/>
        <end position="412"/>
    </location>
</feature>
<sequence>MFEVELLERLNLKFNITADEYKSSHSVDGKVRGKIDPDNNAKRDRVNPPVSLLERLTSANGDRSLALASGYPQTDLFVALSRLPPLSQGDEAHQDNVTTQRFSVEGLPENGTVQLEGDWSATEIDQALQDDEIAYVEHEYDIVDFPSDQLPVVIRADLHRDARKYIENKLSVKDVTINRDIEELARRFEGQGVLSIEIEFPSDAPEAERAGGAGQLTINNFRLDMDSTFNDISFLADQKEAADYTYNPEKKRVEWRGRSITKGDTLRYDVLGPVKELLGLGDVSATFRGQIENHTLTGTMIRGLYDRTGTPFWTPDSSTNGNLSVSHQVRIRGKLQVDPAALAGDTREVTTGKVTVNDRPSEAFDRVETVCRREAMTILSIDPPAHPEPAPNRDGVFQITGSENEKGDDQPGQLEVKREYGDEGVVYAEIEVTGEFTSMTEQSEVSSFDESKDRLVRSDEGGLETRGKSDVEVRARSASSELNSDLISKIKEGLTGVGGGRRTRPNEPAFEEQANKTADAPELDSEPAERLEDSSESFDGGDDR</sequence>
<dbReference type="AlphaFoldDB" id="A0A897NIB4"/>
<dbReference type="EMBL" id="CP064791">
    <property type="protein sequence ID" value="QSG14180.1"/>
    <property type="molecule type" value="Genomic_DNA"/>
</dbReference>
<proteinExistence type="predicted"/>
<feature type="region of interest" description="Disordered" evidence="1">
    <location>
        <begin position="27"/>
        <end position="48"/>
    </location>
</feature>
<keyword evidence="3" id="KW-1185">Reference proteome</keyword>